<evidence type="ECO:0000256" key="4">
    <source>
        <dbReference type="PROSITE-ProRule" id="PRU00500"/>
    </source>
</evidence>
<dbReference type="GO" id="GO:0005576">
    <property type="term" value="C:extracellular region"/>
    <property type="evidence" value="ECO:0007669"/>
    <property type="project" value="UniProtKB-SubCell"/>
</dbReference>
<dbReference type="AlphaFoldDB" id="A0AAV2IJ52"/>
<organism evidence="7 8">
    <name type="scientific">Lymnaea stagnalis</name>
    <name type="common">Great pond snail</name>
    <name type="synonym">Helix stagnalis</name>
    <dbReference type="NCBI Taxonomy" id="6523"/>
    <lineage>
        <taxon>Eukaryota</taxon>
        <taxon>Metazoa</taxon>
        <taxon>Spiralia</taxon>
        <taxon>Lophotrochozoa</taxon>
        <taxon>Mollusca</taxon>
        <taxon>Gastropoda</taxon>
        <taxon>Heterobranchia</taxon>
        <taxon>Euthyneura</taxon>
        <taxon>Panpulmonata</taxon>
        <taxon>Hygrophila</taxon>
        <taxon>Lymnaeoidea</taxon>
        <taxon>Lymnaeidae</taxon>
        <taxon>Lymnaea</taxon>
    </lineage>
</organism>
<comment type="caution">
    <text evidence="4">Lacks conserved residue(s) required for the propagation of feature annotation.</text>
</comment>
<dbReference type="Pfam" id="PF00086">
    <property type="entry name" value="Thyroglobulin_1"/>
    <property type="match status" value="1"/>
</dbReference>
<feature type="domain" description="Thyroglobulin type-1" evidence="6">
    <location>
        <begin position="107"/>
        <end position="175"/>
    </location>
</feature>
<evidence type="ECO:0000256" key="2">
    <source>
        <dbReference type="ARBA" id="ARBA00022525"/>
    </source>
</evidence>
<dbReference type="Gene3D" id="4.10.800.10">
    <property type="entry name" value="Thyroglobulin type-1"/>
    <property type="match status" value="1"/>
</dbReference>
<evidence type="ECO:0000313" key="7">
    <source>
        <dbReference type="EMBL" id="CAL1547104.1"/>
    </source>
</evidence>
<dbReference type="Gene3D" id="4.10.40.20">
    <property type="match status" value="1"/>
</dbReference>
<dbReference type="EMBL" id="CAXITT010000904">
    <property type="protein sequence ID" value="CAL1547104.1"/>
    <property type="molecule type" value="Genomic_DNA"/>
</dbReference>
<dbReference type="Proteomes" id="UP001497497">
    <property type="component" value="Unassembled WGS sequence"/>
</dbReference>
<evidence type="ECO:0000313" key="8">
    <source>
        <dbReference type="Proteomes" id="UP001497497"/>
    </source>
</evidence>
<dbReference type="SMART" id="SM00211">
    <property type="entry name" value="TY"/>
    <property type="match status" value="1"/>
</dbReference>
<keyword evidence="8" id="KW-1185">Reference proteome</keyword>
<dbReference type="InterPro" id="IPR009030">
    <property type="entry name" value="Growth_fac_rcpt_cys_sf"/>
</dbReference>
<reference evidence="7 8" key="1">
    <citation type="submission" date="2024-04" db="EMBL/GenBank/DDBJ databases">
        <authorList>
            <consortium name="Genoscope - CEA"/>
            <person name="William W."/>
        </authorList>
    </citation>
    <scope>NUCLEOTIDE SEQUENCE [LARGE SCALE GENOMIC DNA]</scope>
</reference>
<dbReference type="SUPFAM" id="SSF57610">
    <property type="entry name" value="Thyroglobulin type-1 domain"/>
    <property type="match status" value="1"/>
</dbReference>
<feature type="signal peptide" evidence="5">
    <location>
        <begin position="1"/>
        <end position="16"/>
    </location>
</feature>
<dbReference type="InterPro" id="IPR036857">
    <property type="entry name" value="Thyroglobulin_1_sf"/>
</dbReference>
<evidence type="ECO:0000256" key="5">
    <source>
        <dbReference type="SAM" id="SignalP"/>
    </source>
</evidence>
<keyword evidence="3 4" id="KW-1015">Disulfide bond</keyword>
<accession>A0AAV2IJ52</accession>
<dbReference type="PROSITE" id="PS51162">
    <property type="entry name" value="THYROGLOBULIN_1_2"/>
    <property type="match status" value="1"/>
</dbReference>
<proteinExistence type="predicted"/>
<evidence type="ECO:0000256" key="3">
    <source>
        <dbReference type="ARBA" id="ARBA00023157"/>
    </source>
</evidence>
<dbReference type="PROSITE" id="PS00484">
    <property type="entry name" value="THYROGLOBULIN_1_1"/>
    <property type="match status" value="1"/>
</dbReference>
<dbReference type="SUPFAM" id="SSF57184">
    <property type="entry name" value="Growth factor receptor domain"/>
    <property type="match status" value="1"/>
</dbReference>
<evidence type="ECO:0000256" key="1">
    <source>
        <dbReference type="ARBA" id="ARBA00004613"/>
    </source>
</evidence>
<sequence>MLVLLALCAGLSLSSAMVCLPGFCDHIEQPVLDCKGGIIQHAGFCGFYNFCARIEGEACIAEMHIRGVPNTAICDEGLECAPFLVDGTEQGHRCVKKSEKPVAQRLVSPCETACQRQSLLCTISMVVYQGQWFAKCDQQGNFLPQQCDNTNHCFCVDPITGVVQQGTKVLGSANC</sequence>
<feature type="chain" id="PRO_5043965611" description="Thyroglobulin type-1 domain-containing protein" evidence="5">
    <location>
        <begin position="17"/>
        <end position="175"/>
    </location>
</feature>
<name>A0AAV2IJ52_LYMST</name>
<protein>
    <recommendedName>
        <fullName evidence="6">Thyroglobulin type-1 domain-containing protein</fullName>
    </recommendedName>
</protein>
<comment type="caution">
    <text evidence="7">The sequence shown here is derived from an EMBL/GenBank/DDBJ whole genome shotgun (WGS) entry which is preliminary data.</text>
</comment>
<comment type="subcellular location">
    <subcellularLocation>
        <location evidence="1">Secreted</location>
    </subcellularLocation>
</comment>
<evidence type="ECO:0000259" key="6">
    <source>
        <dbReference type="PROSITE" id="PS51162"/>
    </source>
</evidence>
<feature type="disulfide bond" evidence="4">
    <location>
        <begin position="155"/>
        <end position="175"/>
    </location>
</feature>
<gene>
    <name evidence="7" type="ORF">GSLYS_00020429001</name>
</gene>
<dbReference type="InterPro" id="IPR000716">
    <property type="entry name" value="Thyroglobulin_1"/>
</dbReference>
<keyword evidence="2" id="KW-0964">Secreted</keyword>
<keyword evidence="5" id="KW-0732">Signal</keyword>